<keyword evidence="1" id="KW-0472">Membrane</keyword>
<dbReference type="Proteomes" id="UP001164929">
    <property type="component" value="Chromosome 7"/>
</dbReference>
<evidence type="ECO:0000313" key="3">
    <source>
        <dbReference type="Proteomes" id="UP001164929"/>
    </source>
</evidence>
<sequence length="220" mass="24823">MNIQYTMFLRKRTHSLFSACKREENQEEKKQRELTTRDRDLERLKPIQDPYKNIKNITTKGGGSNSSSESASKTLSYKEMALNFPRPQLAEWKTNIFLPTILDRIHDYLCAYIAILLPVAITVRITCWFIGLVDGFFSPIYAHFGAQSGHSGCSLYKGGSAIFSKQSVGSIVPPQLLAVGSSVLAQLLKYSDIQFELLESTVLSNDSVMATRAYYVYLNE</sequence>
<proteinExistence type="predicted"/>
<feature type="transmembrane region" description="Helical" evidence="1">
    <location>
        <begin position="109"/>
        <end position="131"/>
    </location>
</feature>
<accession>A0AAD6VW12</accession>
<gene>
    <name evidence="2" type="ORF">NC653_018516</name>
</gene>
<dbReference type="EMBL" id="JAQIZT010000007">
    <property type="protein sequence ID" value="KAJ6990019.1"/>
    <property type="molecule type" value="Genomic_DNA"/>
</dbReference>
<evidence type="ECO:0000256" key="1">
    <source>
        <dbReference type="SAM" id="Phobius"/>
    </source>
</evidence>
<name>A0AAD6VW12_9ROSI</name>
<comment type="caution">
    <text evidence="2">The sequence shown here is derived from an EMBL/GenBank/DDBJ whole genome shotgun (WGS) entry which is preliminary data.</text>
</comment>
<evidence type="ECO:0000313" key="2">
    <source>
        <dbReference type="EMBL" id="KAJ6990019.1"/>
    </source>
</evidence>
<protein>
    <submittedName>
        <fullName evidence="2">Uncharacterized protein</fullName>
    </submittedName>
</protein>
<dbReference type="AlphaFoldDB" id="A0AAD6VW12"/>
<keyword evidence="3" id="KW-1185">Reference proteome</keyword>
<keyword evidence="1" id="KW-1133">Transmembrane helix</keyword>
<reference evidence="2" key="1">
    <citation type="journal article" date="2023" name="Mol. Ecol. Resour.">
        <title>Chromosome-level genome assembly of a triploid poplar Populus alba 'Berolinensis'.</title>
        <authorList>
            <person name="Chen S."/>
            <person name="Yu Y."/>
            <person name="Wang X."/>
            <person name="Wang S."/>
            <person name="Zhang T."/>
            <person name="Zhou Y."/>
            <person name="He R."/>
            <person name="Meng N."/>
            <person name="Wang Y."/>
            <person name="Liu W."/>
            <person name="Liu Z."/>
            <person name="Liu J."/>
            <person name="Guo Q."/>
            <person name="Huang H."/>
            <person name="Sederoff R.R."/>
            <person name="Wang G."/>
            <person name="Qu G."/>
            <person name="Chen S."/>
        </authorList>
    </citation>
    <scope>NUCLEOTIDE SEQUENCE</scope>
    <source>
        <strain evidence="2">SC-2020</strain>
    </source>
</reference>
<keyword evidence="1" id="KW-0812">Transmembrane</keyword>
<organism evidence="2 3">
    <name type="scientific">Populus alba x Populus x berolinensis</name>
    <dbReference type="NCBI Taxonomy" id="444605"/>
    <lineage>
        <taxon>Eukaryota</taxon>
        <taxon>Viridiplantae</taxon>
        <taxon>Streptophyta</taxon>
        <taxon>Embryophyta</taxon>
        <taxon>Tracheophyta</taxon>
        <taxon>Spermatophyta</taxon>
        <taxon>Magnoliopsida</taxon>
        <taxon>eudicotyledons</taxon>
        <taxon>Gunneridae</taxon>
        <taxon>Pentapetalae</taxon>
        <taxon>rosids</taxon>
        <taxon>fabids</taxon>
        <taxon>Malpighiales</taxon>
        <taxon>Salicaceae</taxon>
        <taxon>Saliceae</taxon>
        <taxon>Populus</taxon>
    </lineage>
</organism>